<proteinExistence type="predicted"/>
<name>A0A7W3IPM3_9ACTN</name>
<keyword evidence="1" id="KW-0812">Transmembrane</keyword>
<keyword evidence="1" id="KW-1133">Transmembrane helix</keyword>
<comment type="caution">
    <text evidence="2">The sequence shown here is derived from an EMBL/GenBank/DDBJ whole genome shotgun (WGS) entry which is preliminary data.</text>
</comment>
<feature type="transmembrane region" description="Helical" evidence="1">
    <location>
        <begin position="38"/>
        <end position="58"/>
    </location>
</feature>
<gene>
    <name evidence="2" type="ORF">FHX74_000502</name>
</gene>
<dbReference type="EMBL" id="JACGWT010000001">
    <property type="protein sequence ID" value="MBA8792908.1"/>
    <property type="molecule type" value="Genomic_DNA"/>
</dbReference>
<evidence type="ECO:0000313" key="3">
    <source>
        <dbReference type="Proteomes" id="UP000523079"/>
    </source>
</evidence>
<reference evidence="2 3" key="1">
    <citation type="submission" date="2020-07" db="EMBL/GenBank/DDBJ databases">
        <title>Sequencing the genomes of 1000 actinobacteria strains.</title>
        <authorList>
            <person name="Klenk H.-P."/>
        </authorList>
    </citation>
    <scope>NUCLEOTIDE SEQUENCE [LARGE SCALE GENOMIC DNA]</scope>
    <source>
        <strain evidence="2 3">DSM 100723</strain>
    </source>
</reference>
<dbReference type="RefSeq" id="WP_182558488.1">
    <property type="nucleotide sequence ID" value="NZ_JACGWT010000001.1"/>
</dbReference>
<dbReference type="AlphaFoldDB" id="A0A7W3IPM3"/>
<sequence length="64" mass="6704">MVQVLVPGHFGPLYAGVDGIHAASMVVLAVRDPQRRRAVLLSAAVAAVSGLSAARATAVRRRNR</sequence>
<evidence type="ECO:0000256" key="1">
    <source>
        <dbReference type="SAM" id="Phobius"/>
    </source>
</evidence>
<accession>A0A7W3IPM3</accession>
<keyword evidence="1" id="KW-0472">Membrane</keyword>
<evidence type="ECO:0000313" key="2">
    <source>
        <dbReference type="EMBL" id="MBA8792908.1"/>
    </source>
</evidence>
<dbReference type="Proteomes" id="UP000523079">
    <property type="component" value="Unassembled WGS sequence"/>
</dbReference>
<organism evidence="2 3">
    <name type="scientific">Microlunatus kandeliicorticis</name>
    <dbReference type="NCBI Taxonomy" id="1759536"/>
    <lineage>
        <taxon>Bacteria</taxon>
        <taxon>Bacillati</taxon>
        <taxon>Actinomycetota</taxon>
        <taxon>Actinomycetes</taxon>
        <taxon>Propionibacteriales</taxon>
        <taxon>Propionibacteriaceae</taxon>
        <taxon>Microlunatus</taxon>
    </lineage>
</organism>
<keyword evidence="3" id="KW-1185">Reference proteome</keyword>
<protein>
    <submittedName>
        <fullName evidence="2">Uncharacterized protein</fullName>
    </submittedName>
</protein>